<dbReference type="RefSeq" id="XP_004350137.1">
    <property type="nucleotide sequence ID" value="XM_004350087.1"/>
</dbReference>
<gene>
    <name evidence="1" type="ORF">DFA_11194</name>
</gene>
<dbReference type="Proteomes" id="UP000007797">
    <property type="component" value="Unassembled WGS sequence"/>
</dbReference>
<sequence>MKLTLTMISIVDALENISIFNQKYLLEPDVSTITSFHHGWKDEIFVITRHLVSSSSSSSHFIRSYDYLYLPMLIEDDDGVAAKREIVQPVLVERKIKNATPNVTVNVIPTRKSRISYITKYKPLFLSTICFNCCENIFNGASYQLLSVINHSPQQITGIYI</sequence>
<evidence type="ECO:0000313" key="1">
    <source>
        <dbReference type="EMBL" id="EGG13433.1"/>
    </source>
</evidence>
<accession>F4QFC6</accession>
<organism evidence="1 2">
    <name type="scientific">Cavenderia fasciculata</name>
    <name type="common">Slime mold</name>
    <name type="synonym">Dictyostelium fasciculatum</name>
    <dbReference type="NCBI Taxonomy" id="261658"/>
    <lineage>
        <taxon>Eukaryota</taxon>
        <taxon>Amoebozoa</taxon>
        <taxon>Evosea</taxon>
        <taxon>Eumycetozoa</taxon>
        <taxon>Dictyostelia</taxon>
        <taxon>Acytosteliales</taxon>
        <taxon>Cavenderiaceae</taxon>
        <taxon>Cavenderia</taxon>
    </lineage>
</organism>
<dbReference type="KEGG" id="dfa:DFA_11194"/>
<dbReference type="AlphaFoldDB" id="F4QFC6"/>
<protein>
    <submittedName>
        <fullName evidence="1">Uncharacterized protein</fullName>
    </submittedName>
</protein>
<reference evidence="2" key="1">
    <citation type="journal article" date="2011" name="Genome Res.">
        <title>Phylogeny-wide analysis of social amoeba genomes highlights ancient origins for complex intercellular communication.</title>
        <authorList>
            <person name="Heidel A.J."/>
            <person name="Lawal H.M."/>
            <person name="Felder M."/>
            <person name="Schilde C."/>
            <person name="Helps N.R."/>
            <person name="Tunggal B."/>
            <person name="Rivero F."/>
            <person name="John U."/>
            <person name="Schleicher M."/>
            <person name="Eichinger L."/>
            <person name="Platzer M."/>
            <person name="Noegel A.A."/>
            <person name="Schaap P."/>
            <person name="Gloeckner G."/>
        </authorList>
    </citation>
    <scope>NUCLEOTIDE SEQUENCE [LARGE SCALE GENOMIC DNA]</scope>
    <source>
        <strain evidence="2">SH3</strain>
    </source>
</reference>
<proteinExistence type="predicted"/>
<evidence type="ECO:0000313" key="2">
    <source>
        <dbReference type="Proteomes" id="UP000007797"/>
    </source>
</evidence>
<name>F4QFC6_CACFS</name>
<keyword evidence="2" id="KW-1185">Reference proteome</keyword>
<dbReference type="EMBL" id="GL883029">
    <property type="protein sequence ID" value="EGG13433.1"/>
    <property type="molecule type" value="Genomic_DNA"/>
</dbReference>
<dbReference type="GeneID" id="14865357"/>